<dbReference type="PROSITE" id="PS51733">
    <property type="entry name" value="BPL_LPL_CATALYTIC"/>
    <property type="match status" value="1"/>
</dbReference>
<reference evidence="5" key="1">
    <citation type="journal article" date="2020" name="mSystems">
        <title>Genome- and Community-Level Interaction Insights into Carbon Utilization and Element Cycling Functions of Hydrothermarchaeota in Hydrothermal Sediment.</title>
        <authorList>
            <person name="Zhou Z."/>
            <person name="Liu Y."/>
            <person name="Xu W."/>
            <person name="Pan J."/>
            <person name="Luo Z.H."/>
            <person name="Li M."/>
        </authorList>
    </citation>
    <scope>NUCLEOTIDE SEQUENCE [LARGE SCALE GENOMIC DNA]</scope>
    <source>
        <strain evidence="5">SpSt-876</strain>
    </source>
</reference>
<evidence type="ECO:0000256" key="1">
    <source>
        <dbReference type="ARBA" id="ARBA00022598"/>
    </source>
</evidence>
<dbReference type="Pfam" id="PF03099">
    <property type="entry name" value="BPL_LplA_LipB"/>
    <property type="match status" value="1"/>
</dbReference>
<sequence>MYPSSHASCPCLIYAYLSLTSTNDEALRLARNGASHWTIVTARTQTKGRGRGENIWYSAPGGLYISIVLRLNLNREASLPLSLVVANSVAKAIEKVVNVKIETKWINDLMVDGYKIGGVLVETEGETEPPDFFIAGIGVNVNQASFPANDFITSLALITSHKISRWQLLQSINCELQNDCALFQKHRFLPFREEYKSRCAILNKEVLVTVGKERIAGRVIDIDEDGRLVLSALGGQVSPLGGPNQKIVKLISGTLTN</sequence>
<proteinExistence type="predicted"/>
<dbReference type="PANTHER" id="PTHR12835:SF5">
    <property type="entry name" value="BIOTIN--PROTEIN LIGASE"/>
    <property type="match status" value="1"/>
</dbReference>
<dbReference type="EC" id="6.3.4.15" evidence="3"/>
<dbReference type="EMBL" id="DTLI01000135">
    <property type="protein sequence ID" value="HHS52250.1"/>
    <property type="molecule type" value="Genomic_DNA"/>
</dbReference>
<keyword evidence="2" id="KW-0092">Biotin</keyword>
<feature type="domain" description="BPL/LPL catalytic" evidence="4">
    <location>
        <begin position="12"/>
        <end position="184"/>
    </location>
</feature>
<dbReference type="SUPFAM" id="SSF55681">
    <property type="entry name" value="Class II aaRS and biotin synthetases"/>
    <property type="match status" value="1"/>
</dbReference>
<dbReference type="AlphaFoldDB" id="A0A7C6A914"/>
<accession>A0A7C6A914</accession>
<dbReference type="GO" id="GO:0004077">
    <property type="term" value="F:biotin--[biotin carboxyl-carrier protein] ligase activity"/>
    <property type="evidence" value="ECO:0007669"/>
    <property type="project" value="UniProtKB-EC"/>
</dbReference>
<keyword evidence="1 5" id="KW-0436">Ligase</keyword>
<dbReference type="NCBIfam" id="TIGR00121">
    <property type="entry name" value="birA_ligase"/>
    <property type="match status" value="1"/>
</dbReference>
<dbReference type="InterPro" id="IPR004143">
    <property type="entry name" value="BPL_LPL_catalytic"/>
</dbReference>
<dbReference type="InterPro" id="IPR003142">
    <property type="entry name" value="BPL_C"/>
</dbReference>
<comment type="caution">
    <text evidence="5">The sequence shown here is derived from an EMBL/GenBank/DDBJ whole genome shotgun (WGS) entry which is preliminary data.</text>
</comment>
<dbReference type="Gene3D" id="2.30.30.100">
    <property type="match status" value="1"/>
</dbReference>
<protein>
    <recommendedName>
        <fullName evidence="3">biotin--[biotin carboxyl-carrier protein] ligase</fullName>
        <ecNumber evidence="3">6.3.4.15</ecNumber>
    </recommendedName>
</protein>
<organism evidence="5">
    <name type="scientific">candidate division WOR-3 bacterium</name>
    <dbReference type="NCBI Taxonomy" id="2052148"/>
    <lineage>
        <taxon>Bacteria</taxon>
        <taxon>Bacteria division WOR-3</taxon>
    </lineage>
</organism>
<evidence type="ECO:0000256" key="2">
    <source>
        <dbReference type="ARBA" id="ARBA00023267"/>
    </source>
</evidence>
<evidence type="ECO:0000313" key="5">
    <source>
        <dbReference type="EMBL" id="HHS52250.1"/>
    </source>
</evidence>
<dbReference type="Gene3D" id="3.30.930.10">
    <property type="entry name" value="Bira Bifunctional Protein, Domain 2"/>
    <property type="match status" value="1"/>
</dbReference>
<gene>
    <name evidence="5" type="ORF">ENW73_05225</name>
</gene>
<dbReference type="Pfam" id="PF02237">
    <property type="entry name" value="BPL_C"/>
    <property type="match status" value="1"/>
</dbReference>
<name>A0A7C6A914_UNCW3</name>
<dbReference type="GO" id="GO:0005737">
    <property type="term" value="C:cytoplasm"/>
    <property type="evidence" value="ECO:0007669"/>
    <property type="project" value="TreeGrafter"/>
</dbReference>
<dbReference type="PANTHER" id="PTHR12835">
    <property type="entry name" value="BIOTIN PROTEIN LIGASE"/>
    <property type="match status" value="1"/>
</dbReference>
<evidence type="ECO:0000259" key="4">
    <source>
        <dbReference type="PROSITE" id="PS51733"/>
    </source>
</evidence>
<dbReference type="InterPro" id="IPR004408">
    <property type="entry name" value="Biotin_CoA_COase_ligase"/>
</dbReference>
<dbReference type="InterPro" id="IPR045864">
    <property type="entry name" value="aa-tRNA-synth_II/BPL/LPL"/>
</dbReference>
<evidence type="ECO:0000256" key="3">
    <source>
        <dbReference type="ARBA" id="ARBA00024227"/>
    </source>
</evidence>
<dbReference type="CDD" id="cd16442">
    <property type="entry name" value="BPL"/>
    <property type="match status" value="1"/>
</dbReference>